<dbReference type="GO" id="GO:0009073">
    <property type="term" value="P:aromatic amino acid family biosynthetic process"/>
    <property type="evidence" value="ECO:0007669"/>
    <property type="project" value="UniProtKB-KW"/>
</dbReference>
<dbReference type="InterPro" id="IPR022893">
    <property type="entry name" value="Shikimate_DH_fam"/>
</dbReference>
<gene>
    <name evidence="5" type="ORF">EHS11_09585</name>
</gene>
<accession>A0A4R9LNW5</accession>
<dbReference type="GO" id="GO:0009423">
    <property type="term" value="P:chorismate biosynthetic process"/>
    <property type="evidence" value="ECO:0007669"/>
    <property type="project" value="TreeGrafter"/>
</dbReference>
<evidence type="ECO:0000256" key="3">
    <source>
        <dbReference type="ARBA" id="ARBA00023141"/>
    </source>
</evidence>
<dbReference type="CDD" id="cd01065">
    <property type="entry name" value="NAD_bind_Shikimate_DH"/>
    <property type="match status" value="1"/>
</dbReference>
<evidence type="ECO:0000256" key="2">
    <source>
        <dbReference type="ARBA" id="ARBA00023002"/>
    </source>
</evidence>
<dbReference type="PANTHER" id="PTHR21089:SF1">
    <property type="entry name" value="BIFUNCTIONAL 3-DEHYDROQUINATE DEHYDRATASE_SHIKIMATE DEHYDROGENASE, CHLOROPLASTIC"/>
    <property type="match status" value="1"/>
</dbReference>
<dbReference type="GO" id="GO:0019632">
    <property type="term" value="P:shikimate metabolic process"/>
    <property type="evidence" value="ECO:0007669"/>
    <property type="project" value="TreeGrafter"/>
</dbReference>
<dbReference type="AlphaFoldDB" id="A0A4R9LNW5"/>
<evidence type="ECO:0000256" key="1">
    <source>
        <dbReference type="ARBA" id="ARBA00004871"/>
    </source>
</evidence>
<comment type="caution">
    <text evidence="5">The sequence shown here is derived from an EMBL/GenBank/DDBJ whole genome shotgun (WGS) entry which is preliminary data.</text>
</comment>
<name>A0A4R9LNW5_9LEPT</name>
<keyword evidence="2" id="KW-0560">Oxidoreductase</keyword>
<dbReference type="Gene3D" id="3.40.50.720">
    <property type="entry name" value="NAD(P)-binding Rossmann-like Domain"/>
    <property type="match status" value="1"/>
</dbReference>
<keyword evidence="6" id="KW-1185">Reference proteome</keyword>
<dbReference type="GO" id="GO:0004764">
    <property type="term" value="F:shikimate 3-dehydrogenase (NADP+) activity"/>
    <property type="evidence" value="ECO:0007669"/>
    <property type="project" value="InterPro"/>
</dbReference>
<dbReference type="SUPFAM" id="SSF53223">
    <property type="entry name" value="Aminoacid dehydrogenase-like, N-terminal domain"/>
    <property type="match status" value="1"/>
</dbReference>
<dbReference type="PANTHER" id="PTHR21089">
    <property type="entry name" value="SHIKIMATE DEHYDROGENASE"/>
    <property type="match status" value="1"/>
</dbReference>
<evidence type="ECO:0000313" key="6">
    <source>
        <dbReference type="Proteomes" id="UP000298264"/>
    </source>
</evidence>
<dbReference type="InterPro" id="IPR036291">
    <property type="entry name" value="NAD(P)-bd_dom_sf"/>
</dbReference>
<keyword evidence="3" id="KW-0028">Amino-acid biosynthesis</keyword>
<dbReference type="Gene3D" id="3.40.50.10860">
    <property type="entry name" value="Leucine Dehydrogenase, chain A, domain 1"/>
    <property type="match status" value="1"/>
</dbReference>
<proteinExistence type="predicted"/>
<evidence type="ECO:0000259" key="4">
    <source>
        <dbReference type="Pfam" id="PF08501"/>
    </source>
</evidence>
<protein>
    <submittedName>
        <fullName evidence="5">Shikimate dehydrogenase</fullName>
    </submittedName>
</protein>
<dbReference type="Pfam" id="PF08501">
    <property type="entry name" value="Shikimate_dh_N"/>
    <property type="match status" value="1"/>
</dbReference>
<organism evidence="5 6">
    <name type="scientific">Leptospira ilyithenensis</name>
    <dbReference type="NCBI Taxonomy" id="2484901"/>
    <lineage>
        <taxon>Bacteria</taxon>
        <taxon>Pseudomonadati</taxon>
        <taxon>Spirochaetota</taxon>
        <taxon>Spirochaetia</taxon>
        <taxon>Leptospirales</taxon>
        <taxon>Leptospiraceae</taxon>
        <taxon>Leptospira</taxon>
    </lineage>
</organism>
<dbReference type="EMBL" id="RQHV01000043">
    <property type="protein sequence ID" value="TGN10529.1"/>
    <property type="molecule type" value="Genomic_DNA"/>
</dbReference>
<dbReference type="InterPro" id="IPR013708">
    <property type="entry name" value="Shikimate_DH-bd_N"/>
</dbReference>
<dbReference type="OrthoDB" id="9792692at2"/>
<keyword evidence="3" id="KW-0057">Aromatic amino acid biosynthesis</keyword>
<comment type="pathway">
    <text evidence="1">Metabolic intermediate biosynthesis; chorismate biosynthesis; chorismate from D-erythrose 4-phosphate and phosphoenolpyruvate: step 4/7.</text>
</comment>
<dbReference type="Proteomes" id="UP000298264">
    <property type="component" value="Unassembled WGS sequence"/>
</dbReference>
<evidence type="ECO:0000313" key="5">
    <source>
        <dbReference type="EMBL" id="TGN10529.1"/>
    </source>
</evidence>
<dbReference type="InterPro" id="IPR046346">
    <property type="entry name" value="Aminoacid_DH-like_N_sf"/>
</dbReference>
<dbReference type="SUPFAM" id="SSF51735">
    <property type="entry name" value="NAD(P)-binding Rossmann-fold domains"/>
    <property type="match status" value="1"/>
</dbReference>
<reference evidence="5" key="1">
    <citation type="journal article" date="2019" name="PLoS Negl. Trop. Dis.">
        <title>Revisiting the worldwide diversity of Leptospira species in the environment.</title>
        <authorList>
            <person name="Vincent A.T."/>
            <person name="Schiettekatte O."/>
            <person name="Bourhy P."/>
            <person name="Veyrier F.J."/>
            <person name="Picardeau M."/>
        </authorList>
    </citation>
    <scope>NUCLEOTIDE SEQUENCE [LARGE SCALE GENOMIC DNA]</scope>
    <source>
        <strain evidence="5">201400974</strain>
    </source>
</reference>
<dbReference type="RefSeq" id="WP_135764161.1">
    <property type="nucleotide sequence ID" value="NZ_RQHV01000043.1"/>
</dbReference>
<dbReference type="GO" id="GO:0005829">
    <property type="term" value="C:cytosol"/>
    <property type="evidence" value="ECO:0007669"/>
    <property type="project" value="TreeGrafter"/>
</dbReference>
<feature type="domain" description="Shikimate dehydrogenase substrate binding N-terminal" evidence="4">
    <location>
        <begin position="11"/>
        <end position="92"/>
    </location>
</feature>
<dbReference type="GO" id="GO:0050661">
    <property type="term" value="F:NADP binding"/>
    <property type="evidence" value="ECO:0007669"/>
    <property type="project" value="TreeGrafter"/>
</dbReference>
<sequence length="304" mass="33869">MYSRQTKLFGILGFPLGHTLSPWIHNHLFSLSGFDGVYLVFEDQFWDEKGVSSLLDLKVEGVSVTIPFKEWAFSVADTACEASAQMKASNTLCFADGKISAHNTDGEGAIRSILKENKKLLSPEDSSSILVIGSGGSAKGILFSLVRKLKENAANHLTSIHSSLPKGKIRILARNKSAVMEIIRSLNAEELISSISKEEAMEERKNISLTIHTTPVGMKGVGGEPILNRDFFHKHSTLFDIVYNPLETDLVKEAKTKKAKIIPGYSMLLYQGIRQFELFTKMEVEKKWIGKIESILLKELKKRK</sequence>